<dbReference type="AlphaFoldDB" id="A0A8H6A5T4"/>
<name>A0A8H6A5T4_PETAA</name>
<gene>
    <name evidence="1" type="ORF">ETB97_000566</name>
</gene>
<proteinExistence type="predicted"/>
<reference evidence="1 2" key="1">
    <citation type="submission" date="2019-04" db="EMBL/GenBank/DDBJ databases">
        <title>Aspergillus burnettii sp. nov., novel species from soil in southeast Queensland.</title>
        <authorList>
            <person name="Gilchrist C.L.M."/>
            <person name="Pitt J.I."/>
            <person name="Lange L."/>
            <person name="Lacey H.J."/>
            <person name="Vuong D."/>
            <person name="Midgley D.J."/>
            <person name="Greenfield P."/>
            <person name="Bradbury M."/>
            <person name="Lacey E."/>
            <person name="Busk P.K."/>
            <person name="Pilgaard B."/>
            <person name="Chooi Y.H."/>
            <person name="Piggott A.M."/>
        </authorList>
    </citation>
    <scope>NUCLEOTIDE SEQUENCE [LARGE SCALE GENOMIC DNA]</scope>
    <source>
        <strain evidence="1 2">FRR 5400</strain>
    </source>
</reference>
<accession>A0A8H6A5T4</accession>
<protein>
    <submittedName>
        <fullName evidence="1">Uncharacterized protein</fullName>
    </submittedName>
</protein>
<evidence type="ECO:0000313" key="2">
    <source>
        <dbReference type="Proteomes" id="UP000541154"/>
    </source>
</evidence>
<comment type="caution">
    <text evidence="1">The sequence shown here is derived from an EMBL/GenBank/DDBJ whole genome shotgun (WGS) entry which is preliminary data.</text>
</comment>
<dbReference type="EMBL" id="SPNV01000108">
    <property type="protein sequence ID" value="KAF5861126.1"/>
    <property type="molecule type" value="Genomic_DNA"/>
</dbReference>
<keyword evidence="2" id="KW-1185">Reference proteome</keyword>
<organism evidence="1 2">
    <name type="scientific">Petromyces alliaceus</name>
    <name type="common">Aspergillus alliaceus</name>
    <dbReference type="NCBI Taxonomy" id="209559"/>
    <lineage>
        <taxon>Eukaryota</taxon>
        <taxon>Fungi</taxon>
        <taxon>Dikarya</taxon>
        <taxon>Ascomycota</taxon>
        <taxon>Pezizomycotina</taxon>
        <taxon>Eurotiomycetes</taxon>
        <taxon>Eurotiomycetidae</taxon>
        <taxon>Eurotiales</taxon>
        <taxon>Aspergillaceae</taxon>
        <taxon>Aspergillus</taxon>
        <taxon>Aspergillus subgen. Circumdati</taxon>
    </lineage>
</organism>
<sequence length="54" mass="6084">MSLTCVFRGSSEGKAVADEVARKIECNEGFIANLELFWLDLAQLGWKSKVIVYF</sequence>
<dbReference type="Proteomes" id="UP000541154">
    <property type="component" value="Unassembled WGS sequence"/>
</dbReference>
<evidence type="ECO:0000313" key="1">
    <source>
        <dbReference type="EMBL" id="KAF5861126.1"/>
    </source>
</evidence>